<evidence type="ECO:0000313" key="8">
    <source>
        <dbReference type="EMBL" id="RMQ05238.1"/>
    </source>
</evidence>
<name>A0A3M3G665_PSESG</name>
<comment type="similarity">
    <text evidence="1">Belongs to the GSP E family.</text>
</comment>
<comment type="caution">
    <text evidence="7">The sequence shown here is derived from an EMBL/GenBank/DDBJ whole genome shotgun (WGS) entry which is preliminary data.</text>
</comment>
<evidence type="ECO:0000256" key="2">
    <source>
        <dbReference type="ARBA" id="ARBA00022741"/>
    </source>
</evidence>
<dbReference type="GO" id="GO:0016887">
    <property type="term" value="F:ATP hydrolysis activity"/>
    <property type="evidence" value="ECO:0007669"/>
    <property type="project" value="TreeGrafter"/>
</dbReference>
<dbReference type="InterPro" id="IPR037257">
    <property type="entry name" value="T2SS_E_N_sf"/>
</dbReference>
<dbReference type="GO" id="GO:0005524">
    <property type="term" value="F:ATP binding"/>
    <property type="evidence" value="ECO:0007669"/>
    <property type="project" value="UniProtKB-KW"/>
</dbReference>
<dbReference type="SMART" id="SM00382">
    <property type="entry name" value="AAA"/>
    <property type="match status" value="1"/>
</dbReference>
<reference evidence="9 10" key="1">
    <citation type="submission" date="2018-08" db="EMBL/GenBank/DDBJ databases">
        <title>Recombination of ecologically and evolutionarily significant loci maintains genetic cohesion in the Pseudomonas syringae species complex.</title>
        <authorList>
            <person name="Dillon M."/>
            <person name="Thakur S."/>
            <person name="Almeida R.N.D."/>
            <person name="Weir B.S."/>
            <person name="Guttman D.S."/>
        </authorList>
    </citation>
    <scope>NUCLEOTIDE SEQUENCE [LARGE SCALE GENOMIC DNA]</scope>
    <source>
        <strain evidence="8 9">ICMP 4182</strain>
        <strain evidence="7 10">ICMP 4324</strain>
        <strain evidence="6 11">ICMP 4332</strain>
    </source>
</reference>
<dbReference type="FunFam" id="3.30.450.90:FF:000003">
    <property type="entry name" value="Type II secretion system protein E"/>
    <property type="match status" value="1"/>
</dbReference>
<evidence type="ECO:0000259" key="5">
    <source>
        <dbReference type="PROSITE" id="PS00662"/>
    </source>
</evidence>
<dbReference type="Proteomes" id="UP000272471">
    <property type="component" value="Unassembled WGS sequence"/>
</dbReference>
<feature type="compositionally biased region" description="Polar residues" evidence="4">
    <location>
        <begin position="25"/>
        <end position="36"/>
    </location>
</feature>
<dbReference type="PROSITE" id="PS00662">
    <property type="entry name" value="T2SP_E"/>
    <property type="match status" value="1"/>
</dbReference>
<dbReference type="FunFam" id="3.40.50.300:FF:000398">
    <property type="entry name" value="Type IV pilus assembly ATPase PilB"/>
    <property type="match status" value="1"/>
</dbReference>
<evidence type="ECO:0000256" key="1">
    <source>
        <dbReference type="ARBA" id="ARBA00006611"/>
    </source>
</evidence>
<accession>A0A3M3G665</accession>
<sequence>MLRGSRTDRRAEQPTNARGPGDRLNQFSRFGNSRSHRTSNAVTLGVYSCSSPNDELPQGAHMAALAPSSQDRWLDLNDVLRDLVAEGYLGQDDAETALTQRRSAVNIQLHPLEFLASLQFDDLKRPGKKLDLETLTAWLAKACGQPYMRIDPLKINVAAVTPLMSYAFAQRHKILAVAVDRESVTIASAQPYVRSWEGDLAHVLKLQIKRVVANPTDIQRMAMEFFRLAKSVSGASASEQKMSNMGNFEQLLKLGASDQEPDANDAHIVNIVDWLFQYAFQQRASDIHIEPRREQGTVRFRIDGVLHNVYQFPAQVIMAIVSRLKSLGRMNVAEKRKPQDGRVKTTTPENREVELRLSTLPTAFGEKMVMRIFDPEVLLKDFDQLGFSSDDLRRWQEMTRQPNGIILVTGPTGSGKTTTLYTTLKKLATSEVNLCTIEDPIEMVEPAFNQMQVQHNIELSFAAGVRALMRQDPDIIMIGEIRDLETAEMAIQAALTGHLVLSTLHTNDAPSAISRMLELGVPHYLLKATILGVMAQRLVRTLCPHCKAPINLNETDWQTLTRPWQAPVPPGAHQAVGCVECRDTGYRGRAGVYEIMVMSDNIKALISADLDLTAMRRQAFKEGTRSLRLSGAQKVSAGLTTLEEVLRVTPQSEQR</sequence>
<dbReference type="InterPro" id="IPR027417">
    <property type="entry name" value="P-loop_NTPase"/>
</dbReference>
<dbReference type="Gene3D" id="3.30.300.160">
    <property type="entry name" value="Type II secretion system, protein E, N-terminal domain"/>
    <property type="match status" value="1"/>
</dbReference>
<dbReference type="CDD" id="cd01129">
    <property type="entry name" value="PulE-GspE-like"/>
    <property type="match status" value="1"/>
</dbReference>
<dbReference type="Pfam" id="PF00437">
    <property type="entry name" value="T2SSE"/>
    <property type="match status" value="1"/>
</dbReference>
<dbReference type="EMBL" id="RBOM01000151">
    <property type="protein sequence ID" value="RMM64117.1"/>
    <property type="molecule type" value="Genomic_DNA"/>
</dbReference>
<dbReference type="InterPro" id="IPR007831">
    <property type="entry name" value="T2SS_GspE_N"/>
</dbReference>
<dbReference type="GO" id="GO:0005886">
    <property type="term" value="C:plasma membrane"/>
    <property type="evidence" value="ECO:0007669"/>
    <property type="project" value="TreeGrafter"/>
</dbReference>
<dbReference type="Proteomes" id="UP000279057">
    <property type="component" value="Unassembled WGS sequence"/>
</dbReference>
<keyword evidence="2" id="KW-0547">Nucleotide-binding</keyword>
<evidence type="ECO:0000313" key="6">
    <source>
        <dbReference type="EMBL" id="RMM64117.1"/>
    </source>
</evidence>
<dbReference type="EMBL" id="RBON01000129">
    <property type="protein sequence ID" value="RMM69733.1"/>
    <property type="molecule type" value="Genomic_DNA"/>
</dbReference>
<protein>
    <submittedName>
        <fullName evidence="7">Type II secretion system protein E</fullName>
    </submittedName>
    <submittedName>
        <fullName evidence="6">Type IV pilus bioproteinsis protein</fullName>
    </submittedName>
</protein>
<proteinExistence type="inferred from homology"/>
<organism evidence="7 10">
    <name type="scientific">Pseudomonas savastanoi pv. glycinea</name>
    <name type="common">Pseudomonas syringae pv. glycinea</name>
    <dbReference type="NCBI Taxonomy" id="318"/>
    <lineage>
        <taxon>Bacteria</taxon>
        <taxon>Pseudomonadati</taxon>
        <taxon>Pseudomonadota</taxon>
        <taxon>Gammaproteobacteria</taxon>
        <taxon>Pseudomonadales</taxon>
        <taxon>Pseudomonadaceae</taxon>
        <taxon>Pseudomonas</taxon>
    </lineage>
</organism>
<dbReference type="PANTHER" id="PTHR30258">
    <property type="entry name" value="TYPE II SECRETION SYSTEM PROTEIN GSPE-RELATED"/>
    <property type="match status" value="1"/>
</dbReference>
<keyword evidence="3" id="KW-0067">ATP-binding</keyword>
<dbReference type="SUPFAM" id="SSF160246">
    <property type="entry name" value="EspE N-terminal domain-like"/>
    <property type="match status" value="1"/>
</dbReference>
<evidence type="ECO:0000313" key="10">
    <source>
        <dbReference type="Proteomes" id="UP000276829"/>
    </source>
</evidence>
<dbReference type="PANTHER" id="PTHR30258:SF13">
    <property type="entry name" value="SECRETION PATHWAY ATPASE-RELATED"/>
    <property type="match status" value="1"/>
</dbReference>
<feature type="region of interest" description="Disordered" evidence="4">
    <location>
        <begin position="1"/>
        <end position="36"/>
    </location>
</feature>
<dbReference type="Gene3D" id="3.30.450.90">
    <property type="match status" value="1"/>
</dbReference>
<dbReference type="EMBL" id="RBQX01000393">
    <property type="protein sequence ID" value="RMQ05238.1"/>
    <property type="molecule type" value="Genomic_DNA"/>
</dbReference>
<dbReference type="InterPro" id="IPR001482">
    <property type="entry name" value="T2SS/T4SS_dom"/>
</dbReference>
<dbReference type="Gene3D" id="3.40.50.300">
    <property type="entry name" value="P-loop containing nucleotide triphosphate hydrolases"/>
    <property type="match status" value="1"/>
</dbReference>
<evidence type="ECO:0000256" key="3">
    <source>
        <dbReference type="ARBA" id="ARBA00022840"/>
    </source>
</evidence>
<dbReference type="AlphaFoldDB" id="A0A3M3G665"/>
<dbReference type="InterPro" id="IPR003593">
    <property type="entry name" value="AAA+_ATPase"/>
</dbReference>
<dbReference type="Pfam" id="PF05157">
    <property type="entry name" value="MshEN"/>
    <property type="match status" value="1"/>
</dbReference>
<gene>
    <name evidence="8" type="ORF">ALQ11_04921</name>
    <name evidence="7" type="ORF">ALQ73_05200</name>
    <name evidence="6" type="ORF">ALQ74_02611</name>
</gene>
<evidence type="ECO:0000256" key="4">
    <source>
        <dbReference type="SAM" id="MobiDB-lite"/>
    </source>
</evidence>
<evidence type="ECO:0000313" key="9">
    <source>
        <dbReference type="Proteomes" id="UP000272471"/>
    </source>
</evidence>
<feature type="domain" description="Bacterial type II secretion system protein E" evidence="5">
    <location>
        <begin position="469"/>
        <end position="483"/>
    </location>
</feature>
<evidence type="ECO:0000313" key="11">
    <source>
        <dbReference type="Proteomes" id="UP000279057"/>
    </source>
</evidence>
<dbReference type="Proteomes" id="UP000276829">
    <property type="component" value="Unassembled WGS sequence"/>
</dbReference>
<feature type="compositionally biased region" description="Basic and acidic residues" evidence="4">
    <location>
        <begin position="1"/>
        <end position="12"/>
    </location>
</feature>
<dbReference type="SUPFAM" id="SSF52540">
    <property type="entry name" value="P-loop containing nucleoside triphosphate hydrolases"/>
    <property type="match status" value="1"/>
</dbReference>
<evidence type="ECO:0000313" key="7">
    <source>
        <dbReference type="EMBL" id="RMM69733.1"/>
    </source>
</evidence>